<gene>
    <name evidence="2" type="ORF">K431DRAFT_294570</name>
</gene>
<feature type="compositionally biased region" description="Polar residues" evidence="1">
    <location>
        <begin position="49"/>
        <end position="61"/>
    </location>
</feature>
<dbReference type="AlphaFoldDB" id="A0A9P4UPS4"/>
<dbReference type="EMBL" id="MU003793">
    <property type="protein sequence ID" value="KAF2721093.1"/>
    <property type="molecule type" value="Genomic_DNA"/>
</dbReference>
<protein>
    <submittedName>
        <fullName evidence="2">Uncharacterized protein</fullName>
    </submittedName>
</protein>
<evidence type="ECO:0000313" key="3">
    <source>
        <dbReference type="Proteomes" id="UP000799441"/>
    </source>
</evidence>
<organism evidence="2 3">
    <name type="scientific">Polychaeton citri CBS 116435</name>
    <dbReference type="NCBI Taxonomy" id="1314669"/>
    <lineage>
        <taxon>Eukaryota</taxon>
        <taxon>Fungi</taxon>
        <taxon>Dikarya</taxon>
        <taxon>Ascomycota</taxon>
        <taxon>Pezizomycotina</taxon>
        <taxon>Dothideomycetes</taxon>
        <taxon>Dothideomycetidae</taxon>
        <taxon>Capnodiales</taxon>
        <taxon>Capnodiaceae</taxon>
        <taxon>Polychaeton</taxon>
    </lineage>
</organism>
<comment type="caution">
    <text evidence="2">The sequence shown here is derived from an EMBL/GenBank/DDBJ whole genome shotgun (WGS) entry which is preliminary data.</text>
</comment>
<feature type="region of interest" description="Disordered" evidence="1">
    <location>
        <begin position="1"/>
        <end position="237"/>
    </location>
</feature>
<evidence type="ECO:0000313" key="2">
    <source>
        <dbReference type="EMBL" id="KAF2721093.1"/>
    </source>
</evidence>
<feature type="compositionally biased region" description="Basic and acidic residues" evidence="1">
    <location>
        <begin position="161"/>
        <end position="176"/>
    </location>
</feature>
<name>A0A9P4UPS4_9PEZI</name>
<feature type="compositionally biased region" description="Pro residues" evidence="1">
    <location>
        <begin position="68"/>
        <end position="83"/>
    </location>
</feature>
<evidence type="ECO:0000256" key="1">
    <source>
        <dbReference type="SAM" id="MobiDB-lite"/>
    </source>
</evidence>
<reference evidence="2" key="1">
    <citation type="journal article" date="2020" name="Stud. Mycol.">
        <title>101 Dothideomycetes genomes: a test case for predicting lifestyles and emergence of pathogens.</title>
        <authorList>
            <person name="Haridas S."/>
            <person name="Albert R."/>
            <person name="Binder M."/>
            <person name="Bloem J."/>
            <person name="Labutti K."/>
            <person name="Salamov A."/>
            <person name="Andreopoulos B."/>
            <person name="Baker S."/>
            <person name="Barry K."/>
            <person name="Bills G."/>
            <person name="Bluhm B."/>
            <person name="Cannon C."/>
            <person name="Castanera R."/>
            <person name="Culley D."/>
            <person name="Daum C."/>
            <person name="Ezra D."/>
            <person name="Gonzalez J."/>
            <person name="Henrissat B."/>
            <person name="Kuo A."/>
            <person name="Liang C."/>
            <person name="Lipzen A."/>
            <person name="Lutzoni F."/>
            <person name="Magnuson J."/>
            <person name="Mondo S."/>
            <person name="Nolan M."/>
            <person name="Ohm R."/>
            <person name="Pangilinan J."/>
            <person name="Park H.-J."/>
            <person name="Ramirez L."/>
            <person name="Alfaro M."/>
            <person name="Sun H."/>
            <person name="Tritt A."/>
            <person name="Yoshinaga Y."/>
            <person name="Zwiers L.-H."/>
            <person name="Turgeon B."/>
            <person name="Goodwin S."/>
            <person name="Spatafora J."/>
            <person name="Crous P."/>
            <person name="Grigoriev I."/>
        </authorList>
    </citation>
    <scope>NUCLEOTIDE SEQUENCE</scope>
    <source>
        <strain evidence="2">CBS 116435</strain>
    </source>
</reference>
<accession>A0A9P4UPS4</accession>
<proteinExistence type="predicted"/>
<feature type="compositionally biased region" description="Polar residues" evidence="1">
    <location>
        <begin position="146"/>
        <end position="160"/>
    </location>
</feature>
<feature type="compositionally biased region" description="Polar residues" evidence="1">
    <location>
        <begin position="180"/>
        <end position="192"/>
    </location>
</feature>
<keyword evidence="3" id="KW-1185">Reference proteome</keyword>
<sequence length="256" mass="27588">MTSAMNPPAQANYPTYQPPHLPSSAGQRYNPTMAPYAPPTGRVTVPRSRGNSNPQGYQPTPQAGPTVLLPPPVGSLPPPPPAGYPIGAQGYAQPQQQRPRAGSYRPPVAIPPSGPPNRGSGPPYPISPRGQQQPGPRQSIDRSTARRGSSANTSQQSSKRVSFETPRRYDTRRSLDTCKSCGSGSSGRNSYTSRRDSFGYSYSDDEAYMRKQKQKKSARRNEGGSSKRKSRPTLGDTVATVLGNVKKAIVEPRDKV</sequence>
<dbReference type="Proteomes" id="UP000799441">
    <property type="component" value="Unassembled WGS sequence"/>
</dbReference>
<feature type="compositionally biased region" description="Low complexity" evidence="1">
    <location>
        <begin position="116"/>
        <end position="138"/>
    </location>
</feature>